<evidence type="ECO:0000313" key="3">
    <source>
        <dbReference type="EMBL" id="MBB3859478.1"/>
    </source>
</evidence>
<dbReference type="PANTHER" id="PTHR42879:SF6">
    <property type="entry name" value="NADPH-DEPENDENT REDUCTASE BACG"/>
    <property type="match status" value="1"/>
</dbReference>
<dbReference type="GO" id="GO:0004316">
    <property type="term" value="F:3-oxoacyl-[acyl-carrier-protein] reductase (NADPH) activity"/>
    <property type="evidence" value="ECO:0007669"/>
    <property type="project" value="UniProtKB-EC"/>
</dbReference>
<dbReference type="RefSeq" id="WP_183611716.1">
    <property type="nucleotide sequence ID" value="NZ_JACICY010000001.1"/>
</dbReference>
<comment type="caution">
    <text evidence="3">The sequence shown here is derived from an EMBL/GenBank/DDBJ whole genome shotgun (WGS) entry which is preliminary data.</text>
</comment>
<feature type="domain" description="Ketoreductase" evidence="2">
    <location>
        <begin position="13"/>
        <end position="197"/>
    </location>
</feature>
<dbReference type="EMBL" id="JACICY010000001">
    <property type="protein sequence ID" value="MBB3859478.1"/>
    <property type="molecule type" value="Genomic_DNA"/>
</dbReference>
<protein>
    <submittedName>
        <fullName evidence="3">3-oxoacyl-[acyl-carrier protein] reductase</fullName>
        <ecNumber evidence="3">1.1.1.100</ecNumber>
    </submittedName>
</protein>
<dbReference type="EC" id="1.1.1.100" evidence="3"/>
<evidence type="ECO:0000256" key="1">
    <source>
        <dbReference type="ARBA" id="ARBA00006484"/>
    </source>
</evidence>
<dbReference type="SMART" id="SM00822">
    <property type="entry name" value="PKS_KR"/>
    <property type="match status" value="1"/>
</dbReference>
<gene>
    <name evidence="3" type="ORF">GGQ88_000718</name>
</gene>
<proteinExistence type="inferred from homology"/>
<evidence type="ECO:0000313" key="4">
    <source>
        <dbReference type="Proteomes" id="UP000562395"/>
    </source>
</evidence>
<dbReference type="InterPro" id="IPR057326">
    <property type="entry name" value="KR_dom"/>
</dbReference>
<dbReference type="SUPFAM" id="SSF51735">
    <property type="entry name" value="NAD(P)-binding Rossmann-fold domains"/>
    <property type="match status" value="1"/>
</dbReference>
<keyword evidence="3" id="KW-0560">Oxidoreductase</keyword>
<comment type="similarity">
    <text evidence="1">Belongs to the short-chain dehydrogenases/reductases (SDR) family.</text>
</comment>
<dbReference type="PRINTS" id="PR00081">
    <property type="entry name" value="GDHRDH"/>
</dbReference>
<dbReference type="Pfam" id="PF13561">
    <property type="entry name" value="adh_short_C2"/>
    <property type="match status" value="1"/>
</dbReference>
<dbReference type="PANTHER" id="PTHR42879">
    <property type="entry name" value="3-OXOACYL-(ACYL-CARRIER-PROTEIN) REDUCTASE"/>
    <property type="match status" value="1"/>
</dbReference>
<dbReference type="InterPro" id="IPR050259">
    <property type="entry name" value="SDR"/>
</dbReference>
<dbReference type="InterPro" id="IPR002347">
    <property type="entry name" value="SDR_fam"/>
</dbReference>
<dbReference type="Proteomes" id="UP000562395">
    <property type="component" value="Unassembled WGS sequence"/>
</dbReference>
<keyword evidence="4" id="KW-1185">Reference proteome</keyword>
<dbReference type="Gene3D" id="3.40.50.720">
    <property type="entry name" value="NAD(P)-binding Rossmann-like Domain"/>
    <property type="match status" value="1"/>
</dbReference>
<dbReference type="AlphaFoldDB" id="A0A7W5ZT28"/>
<name>A0A7W5ZT28_9SPHN</name>
<reference evidence="3 4" key="1">
    <citation type="submission" date="2020-08" db="EMBL/GenBank/DDBJ databases">
        <title>Genomic Encyclopedia of Type Strains, Phase IV (KMG-IV): sequencing the most valuable type-strain genomes for metagenomic binning, comparative biology and taxonomic classification.</title>
        <authorList>
            <person name="Goeker M."/>
        </authorList>
    </citation>
    <scope>NUCLEOTIDE SEQUENCE [LARGE SCALE GENOMIC DNA]</scope>
    <source>
        <strain evidence="3 4">DSM 14552</strain>
    </source>
</reference>
<sequence length="265" mass="27810">MHDNPDLAARTPRTVIVTGASRGIGRATALRLAWEFDHVTVAARNELALEQSASDIRAAGAAALPVAADLRTKGASAELVSRTLEATGRIDAVVNIAGAVPQAGLMSMTDEQWDDGLALKLHGARRLALAAWPHLVASRGALLFMSGATALMPKASLAGVSTINAAILALAKAFAEQGLTDGVQVNSIQPGSVMTDRRLTIIERFAQERGLQLAEAMDVYAQESGIASYGRPEDIAELVAFLLSPGARWMTGSTLRMDGGETRSI</sequence>
<accession>A0A7W5ZT28</accession>
<organism evidence="3 4">
    <name type="scientific">Novosphingobium hassiacum</name>
    <dbReference type="NCBI Taxonomy" id="173676"/>
    <lineage>
        <taxon>Bacteria</taxon>
        <taxon>Pseudomonadati</taxon>
        <taxon>Pseudomonadota</taxon>
        <taxon>Alphaproteobacteria</taxon>
        <taxon>Sphingomonadales</taxon>
        <taxon>Sphingomonadaceae</taxon>
        <taxon>Novosphingobium</taxon>
    </lineage>
</organism>
<evidence type="ECO:0000259" key="2">
    <source>
        <dbReference type="SMART" id="SM00822"/>
    </source>
</evidence>
<dbReference type="InterPro" id="IPR036291">
    <property type="entry name" value="NAD(P)-bd_dom_sf"/>
</dbReference>